<dbReference type="InterPro" id="IPR011009">
    <property type="entry name" value="Kinase-like_dom_sf"/>
</dbReference>
<organism evidence="2">
    <name type="scientific">Haptolina ericina</name>
    <dbReference type="NCBI Taxonomy" id="156174"/>
    <lineage>
        <taxon>Eukaryota</taxon>
        <taxon>Haptista</taxon>
        <taxon>Haptophyta</taxon>
        <taxon>Prymnesiophyceae</taxon>
        <taxon>Prymnesiales</taxon>
        <taxon>Prymnesiaceae</taxon>
        <taxon>Haptolina</taxon>
    </lineage>
</organism>
<reference evidence="2" key="1">
    <citation type="submission" date="2021-01" db="EMBL/GenBank/DDBJ databases">
        <authorList>
            <person name="Corre E."/>
            <person name="Pelletier E."/>
            <person name="Niang G."/>
            <person name="Scheremetjew M."/>
            <person name="Finn R."/>
            <person name="Kale V."/>
            <person name="Holt S."/>
            <person name="Cochrane G."/>
            <person name="Meng A."/>
            <person name="Brown T."/>
            <person name="Cohen L."/>
        </authorList>
    </citation>
    <scope>NUCLEOTIDE SEQUENCE</scope>
    <source>
        <strain evidence="2">CCMP281</strain>
    </source>
</reference>
<name>A0A7S3BD67_9EUKA</name>
<dbReference type="EMBL" id="HBHX01052163">
    <property type="protein sequence ID" value="CAE0131673.1"/>
    <property type="molecule type" value="Transcribed_RNA"/>
</dbReference>
<accession>A0A7S3BD67</accession>
<dbReference type="AlphaFoldDB" id="A0A7S3BD67"/>
<evidence type="ECO:0008006" key="3">
    <source>
        <dbReference type="Google" id="ProtNLM"/>
    </source>
</evidence>
<keyword evidence="1" id="KW-0175">Coiled coil</keyword>
<evidence type="ECO:0000256" key="1">
    <source>
        <dbReference type="SAM" id="Coils"/>
    </source>
</evidence>
<protein>
    <recommendedName>
        <fullName evidence="3">Protein kinase domain-containing protein</fullName>
    </recommendedName>
</protein>
<dbReference type="SUPFAM" id="SSF56112">
    <property type="entry name" value="Protein kinase-like (PK-like)"/>
    <property type="match status" value="1"/>
</dbReference>
<gene>
    <name evidence="2" type="ORF">HERI1096_LOCUS28808</name>
</gene>
<evidence type="ECO:0000313" key="2">
    <source>
        <dbReference type="EMBL" id="CAE0131673.1"/>
    </source>
</evidence>
<proteinExistence type="predicted"/>
<sequence length="356" mass="39028">MSKAVCCPIRPFVALADKDVLWMHKVRSMRALGDVAIRPLILYTQPIIVRRVFRELVASCLQRDPRERPSAHTLTSNNAFASLKGDAIQDHIVPLISKLPPLHQRHAELQQRCAPGGEAHTQHEFAFNASGQTSTLDHAHGSAERAGLGGDWNFDDETPVDQEPADAPLQRFGCGLITDYGERSMGMDEGCRASLCSRAPLSRANCDAQSSDDGLHVVSGGGLSTEGSVGPLKFAWERFGSIDVEMMESDSAVTEPPAAAERLLVRPLEDGDGRLYEMSPGSPSFYDGQRCELEGTMGEEHSEVYRHGAVPDARSFEPCSSSVLEHLNTLVQQLQEQNEQLQRHNSLLVKSLELYG</sequence>
<feature type="coiled-coil region" evidence="1">
    <location>
        <begin position="324"/>
        <end position="351"/>
    </location>
</feature>